<dbReference type="AlphaFoldDB" id="A0A6N3T7I6"/>
<name>A0A6N3T7I6_9PROT</name>
<accession>A0A6N3T7I6</accession>
<dbReference type="EMBL" id="BAMW01000051">
    <property type="protein sequence ID" value="GAN64153.1"/>
    <property type="molecule type" value="Genomic_DNA"/>
</dbReference>
<protein>
    <submittedName>
        <fullName evidence="2">Uncharacterized protein</fullName>
    </submittedName>
</protein>
<sequence length="169" mass="19465">MTVSVYGGILMLELGSSGDVEYFFRCVNYFVEIPKKTLLPLVTDRLYKRYVVWEDFAELRENFVFIESVLKNIETSLDDFEGYISGEKGRRLNPTKPTLALLFADYFSAFEDCMKTAESTKENFVTYIPLIVGRDIVAPKFAVGKNDPKNEKIRERYDALEGNPLWWGA</sequence>
<dbReference type="EMBL" id="BJXQ01000046">
    <property type="protein sequence ID" value="GEN04923.1"/>
    <property type="molecule type" value="Genomic_DNA"/>
</dbReference>
<dbReference type="Proteomes" id="UP000321104">
    <property type="component" value="Unassembled WGS sequence"/>
</dbReference>
<reference evidence="1 3" key="1">
    <citation type="submission" date="2012-11" db="EMBL/GenBank/DDBJ databases">
        <title>Whole genome sequence of Acetobacter indonesiensis 5H-1.</title>
        <authorList>
            <person name="Azuma Y."/>
            <person name="Higashiura N."/>
            <person name="Hirakawa H."/>
            <person name="Matsushita K."/>
        </authorList>
    </citation>
    <scope>NUCLEOTIDE SEQUENCE [LARGE SCALE GENOMIC DNA]</scope>
    <source>
        <strain evidence="1 3">5H-1</strain>
    </source>
</reference>
<gene>
    <name evidence="1" type="ORF">Abin_054_005</name>
    <name evidence="2" type="ORF">AIN02nite_29480</name>
</gene>
<proteinExistence type="predicted"/>
<comment type="caution">
    <text evidence="2">The sequence shown here is derived from an EMBL/GenBank/DDBJ whole genome shotgun (WGS) entry which is preliminary data.</text>
</comment>
<evidence type="ECO:0000313" key="1">
    <source>
        <dbReference type="EMBL" id="GAN64153.1"/>
    </source>
</evidence>
<evidence type="ECO:0000313" key="2">
    <source>
        <dbReference type="EMBL" id="GEN04923.1"/>
    </source>
</evidence>
<reference evidence="2 4" key="2">
    <citation type="submission" date="2019-07" db="EMBL/GenBank/DDBJ databases">
        <title>Whole genome shotgun sequence of Acetobacter indonesiensis NBRC 16471.</title>
        <authorList>
            <person name="Hosoyama A."/>
            <person name="Uohara A."/>
            <person name="Ohji S."/>
            <person name="Ichikawa N."/>
        </authorList>
    </citation>
    <scope>NUCLEOTIDE SEQUENCE [LARGE SCALE GENOMIC DNA]</scope>
    <source>
        <strain evidence="2 4">NBRC 16471</strain>
    </source>
</reference>
<dbReference type="Proteomes" id="UP000032673">
    <property type="component" value="Unassembled WGS sequence"/>
</dbReference>
<dbReference type="RefSeq" id="WP_048847376.1">
    <property type="nucleotide sequence ID" value="NZ_BAMW01000051.1"/>
</dbReference>
<organism evidence="2 4">
    <name type="scientific">Acetobacter indonesiensis</name>
    <dbReference type="NCBI Taxonomy" id="104101"/>
    <lineage>
        <taxon>Bacteria</taxon>
        <taxon>Pseudomonadati</taxon>
        <taxon>Pseudomonadota</taxon>
        <taxon>Alphaproteobacteria</taxon>
        <taxon>Acetobacterales</taxon>
        <taxon>Acetobacteraceae</taxon>
        <taxon>Acetobacter</taxon>
    </lineage>
</organism>
<evidence type="ECO:0000313" key="4">
    <source>
        <dbReference type="Proteomes" id="UP000321104"/>
    </source>
</evidence>
<keyword evidence="3" id="KW-1185">Reference proteome</keyword>
<evidence type="ECO:0000313" key="3">
    <source>
        <dbReference type="Proteomes" id="UP000032673"/>
    </source>
</evidence>